<feature type="compositionally biased region" description="Low complexity" evidence="1">
    <location>
        <begin position="544"/>
        <end position="556"/>
    </location>
</feature>
<feature type="region of interest" description="Disordered" evidence="1">
    <location>
        <begin position="67"/>
        <end position="132"/>
    </location>
</feature>
<feature type="region of interest" description="Disordered" evidence="1">
    <location>
        <begin position="1"/>
        <end position="23"/>
    </location>
</feature>
<feature type="region of interest" description="Disordered" evidence="1">
    <location>
        <begin position="395"/>
        <end position="617"/>
    </location>
</feature>
<feature type="compositionally biased region" description="Low complexity" evidence="1">
    <location>
        <begin position="444"/>
        <end position="460"/>
    </location>
</feature>
<feature type="region of interest" description="Disordered" evidence="1">
    <location>
        <begin position="199"/>
        <end position="255"/>
    </location>
</feature>
<feature type="compositionally biased region" description="Basic and acidic residues" evidence="1">
    <location>
        <begin position="629"/>
        <end position="679"/>
    </location>
</feature>
<feature type="compositionally biased region" description="Polar residues" evidence="1">
    <location>
        <begin position="99"/>
        <end position="119"/>
    </location>
</feature>
<feature type="compositionally biased region" description="Low complexity" evidence="1">
    <location>
        <begin position="70"/>
        <end position="85"/>
    </location>
</feature>
<reference evidence="3" key="1">
    <citation type="submission" date="2016-11" db="UniProtKB">
        <authorList>
            <consortium name="WormBaseParasite"/>
        </authorList>
    </citation>
    <scope>IDENTIFICATION</scope>
</reference>
<accession>A0A1I8AQM4</accession>
<sequence length="1013" mass="109736">MTTHGHFYRRYSGGSGSSRSTAADSSARSLSASIEPSTCGTSWNSVRWNKPINLGFTHSSRISAMFNKPSTSTSSTTHSGGSSYSAPPAQRRPYKPLDTLTSHHGSFRNTQTPSFVHSTRASRDVPYRTRDSSREILSPKYTSGREVNDVPEKKCSYRSYYWHEPIKPVGVVKLMTIRGNEDNSYLKSRMSLSAPRDLYSTSTSRYSPRNSDVPTSARLTAAATDSSRSGRSLSAFATTTPSTARLMSPPKAERPWRQKLAESARLRNLHGDEVANAIGPKIAAHRANRRNSLTRNSENELETSLTALKSLVNMDKQSSVQASPLSKYREKTGSAALSSYVSAAPFSFKTEAKPRMAESFNEGALAAAKLAMKQEENGPMTQSCAPLGSSSTLLANGLGTPSENNGQSLESVNAIPLVPDEMTSSVTRRRRSPSARTARRQSRQRSLSKSQSRKPSSSSSEAEAANGPREPPRVKRLKKKKSMQSQESLNGPAPETVKPVDDLLPAPTTSPPIRAEPAVVVEKETAVEPTPPLPEPQPKSSAQTKTPVPKTPSSPKIGPKAFQGKAAETAKTASAKSSPVLPKKTVPTAKQNGVAAEKPKTVATKKPASPKMVKKEMVKPVEVKKETVAKEPPKVEPVKAEAKKIEPAKTETKTLEPAKVEAKKVEKLEPKAKAVEEPSKTSNGPSAAKVAPKIDGVAKFVPKKAASTKPASPKTAKKVVNGKGPAAKAENVTEDEGKYSAVAHFIPLSMRKKEEKQPAPVPGTWKGPQAELYISHNKHLTKSDMTAKAEGTMKARPAMAIKSPKIKVPVKKKPPPVVTKSVLKTLTAKTANQTQRCLVNIPPQERAIATHTFKLKEKEPKKVLKETASATVSAELNASCKPLLKTDKTIKQPGKQVEKISFACTASKVATTEMSKELKRKAVTAGAKVTVLASIPLLDINIARLAMKFKVPQATKQYFTNLIEKQTAIIEDEKKKFIEAPKVDLDDVQSKAQKMLQRMREGFEDENCYASND</sequence>
<dbReference type="AlphaFoldDB" id="A0A1I8AQM4"/>
<dbReference type="Proteomes" id="UP000095287">
    <property type="component" value="Unplaced"/>
</dbReference>
<name>A0A1I8AQM4_9BILA</name>
<feature type="region of interest" description="Disordered" evidence="1">
    <location>
        <begin position="629"/>
        <end position="690"/>
    </location>
</feature>
<feature type="compositionally biased region" description="Basic and acidic residues" evidence="1">
    <location>
        <begin position="121"/>
        <end position="132"/>
    </location>
</feature>
<organism evidence="2 3">
    <name type="scientific">Steinernema glaseri</name>
    <dbReference type="NCBI Taxonomy" id="37863"/>
    <lineage>
        <taxon>Eukaryota</taxon>
        <taxon>Metazoa</taxon>
        <taxon>Ecdysozoa</taxon>
        <taxon>Nematoda</taxon>
        <taxon>Chromadorea</taxon>
        <taxon>Rhabditida</taxon>
        <taxon>Tylenchina</taxon>
        <taxon>Panagrolaimomorpha</taxon>
        <taxon>Strongyloidoidea</taxon>
        <taxon>Steinernematidae</taxon>
        <taxon>Steinernema</taxon>
    </lineage>
</organism>
<feature type="compositionally biased region" description="Basic residues" evidence="1">
    <location>
        <begin position="427"/>
        <end position="443"/>
    </location>
</feature>
<feature type="compositionally biased region" description="Polar residues" evidence="1">
    <location>
        <begin position="199"/>
        <end position="245"/>
    </location>
</feature>
<proteinExistence type="predicted"/>
<feature type="region of interest" description="Disordered" evidence="1">
    <location>
        <begin position="702"/>
        <end position="732"/>
    </location>
</feature>
<protein>
    <submittedName>
        <fullName evidence="3">Protein kinase domain-containing protein</fullName>
    </submittedName>
</protein>
<feature type="compositionally biased region" description="Polar residues" evidence="1">
    <location>
        <begin position="395"/>
        <end position="411"/>
    </location>
</feature>
<evidence type="ECO:0000313" key="2">
    <source>
        <dbReference type="Proteomes" id="UP000095287"/>
    </source>
</evidence>
<feature type="compositionally biased region" description="Low complexity" evidence="1">
    <location>
        <begin position="703"/>
        <end position="714"/>
    </location>
</feature>
<dbReference type="WBParaSite" id="L893_g8454.t1">
    <property type="protein sequence ID" value="L893_g8454.t1"/>
    <property type="gene ID" value="L893_g8454"/>
</dbReference>
<feature type="compositionally biased region" description="Low complexity" evidence="1">
    <location>
        <begin position="565"/>
        <end position="578"/>
    </location>
</feature>
<evidence type="ECO:0000256" key="1">
    <source>
        <dbReference type="SAM" id="MobiDB-lite"/>
    </source>
</evidence>
<keyword evidence="2" id="KW-1185">Reference proteome</keyword>
<evidence type="ECO:0000313" key="3">
    <source>
        <dbReference type="WBParaSite" id="L893_g8454.t1"/>
    </source>
</evidence>